<reference evidence="1 2" key="1">
    <citation type="submission" date="2015-04" db="EMBL/GenBank/DDBJ databases">
        <authorList>
            <person name="Syromyatnikov M.Y."/>
            <person name="Popov V.N."/>
        </authorList>
    </citation>
    <scope>NUCLEOTIDE SEQUENCE [LARGE SCALE GENOMIC DNA]</scope>
</reference>
<gene>
    <name evidence="1" type="ORF">CLUMA_CG000415</name>
</gene>
<organism evidence="1 2">
    <name type="scientific">Clunio marinus</name>
    <dbReference type="NCBI Taxonomy" id="568069"/>
    <lineage>
        <taxon>Eukaryota</taxon>
        <taxon>Metazoa</taxon>
        <taxon>Ecdysozoa</taxon>
        <taxon>Arthropoda</taxon>
        <taxon>Hexapoda</taxon>
        <taxon>Insecta</taxon>
        <taxon>Pterygota</taxon>
        <taxon>Neoptera</taxon>
        <taxon>Endopterygota</taxon>
        <taxon>Diptera</taxon>
        <taxon>Nematocera</taxon>
        <taxon>Chironomoidea</taxon>
        <taxon>Chironomidae</taxon>
        <taxon>Clunio</taxon>
    </lineage>
</organism>
<dbReference type="Proteomes" id="UP000183832">
    <property type="component" value="Unassembled WGS sequence"/>
</dbReference>
<dbReference type="EMBL" id="CVRI01000001">
    <property type="protein sequence ID" value="CRK86443.1"/>
    <property type="molecule type" value="Genomic_DNA"/>
</dbReference>
<name>A0A1J1HF37_9DIPT</name>
<protein>
    <submittedName>
        <fullName evidence="1">CLUMA_CG000415, isoform A</fullName>
    </submittedName>
</protein>
<proteinExistence type="predicted"/>
<evidence type="ECO:0000313" key="2">
    <source>
        <dbReference type="Proteomes" id="UP000183832"/>
    </source>
</evidence>
<evidence type="ECO:0000313" key="1">
    <source>
        <dbReference type="EMBL" id="CRK86443.1"/>
    </source>
</evidence>
<dbReference type="AlphaFoldDB" id="A0A1J1HF37"/>
<keyword evidence="2" id="KW-1185">Reference proteome</keyword>
<sequence>MSLYSVDVTSGMQICHMILQTSQVQVFNKVNAPIWGDCHYKLNIASQYEQAGKMFSPTSLSVK</sequence>
<accession>A0A1J1HF37</accession>